<reference evidence="2" key="1">
    <citation type="journal article" date="2023" name="Front. Plant Sci.">
        <title>Chromosomal-level genome assembly of Melastoma candidum provides insights into trichome evolution.</title>
        <authorList>
            <person name="Zhong Y."/>
            <person name="Wu W."/>
            <person name="Sun C."/>
            <person name="Zou P."/>
            <person name="Liu Y."/>
            <person name="Dai S."/>
            <person name="Zhou R."/>
        </authorList>
    </citation>
    <scope>NUCLEOTIDE SEQUENCE [LARGE SCALE GENOMIC DNA]</scope>
</reference>
<dbReference type="EMBL" id="CM042886">
    <property type="protein sequence ID" value="KAI4339733.1"/>
    <property type="molecule type" value="Genomic_DNA"/>
</dbReference>
<evidence type="ECO:0000313" key="2">
    <source>
        <dbReference type="Proteomes" id="UP001057402"/>
    </source>
</evidence>
<organism evidence="1 2">
    <name type="scientific">Melastoma candidum</name>
    <dbReference type="NCBI Taxonomy" id="119954"/>
    <lineage>
        <taxon>Eukaryota</taxon>
        <taxon>Viridiplantae</taxon>
        <taxon>Streptophyta</taxon>
        <taxon>Embryophyta</taxon>
        <taxon>Tracheophyta</taxon>
        <taxon>Spermatophyta</taxon>
        <taxon>Magnoliopsida</taxon>
        <taxon>eudicotyledons</taxon>
        <taxon>Gunneridae</taxon>
        <taxon>Pentapetalae</taxon>
        <taxon>rosids</taxon>
        <taxon>malvids</taxon>
        <taxon>Myrtales</taxon>
        <taxon>Melastomataceae</taxon>
        <taxon>Melastomatoideae</taxon>
        <taxon>Melastomateae</taxon>
        <taxon>Melastoma</taxon>
    </lineage>
</organism>
<name>A0ACB9NSL9_9MYRT</name>
<keyword evidence="2" id="KW-1185">Reference proteome</keyword>
<gene>
    <name evidence="1" type="ORF">MLD38_024643</name>
</gene>
<protein>
    <submittedName>
        <fullName evidence="1">Uncharacterized protein</fullName>
    </submittedName>
</protein>
<dbReference type="Proteomes" id="UP001057402">
    <property type="component" value="Chromosome 7"/>
</dbReference>
<evidence type="ECO:0000313" key="1">
    <source>
        <dbReference type="EMBL" id="KAI4339733.1"/>
    </source>
</evidence>
<sequence length="107" mass="11241">MSLAVLIHALCDGACASCCPCAEIMCNVMDCMDFLNLDQPTESKPIASCCTAFDSVLTVSPVCICESVKTASEIGLSSNMTRAAQLPRLCSAAIFDNSICNGKNIHS</sequence>
<accession>A0ACB9NSL9</accession>
<comment type="caution">
    <text evidence="1">The sequence shown here is derived from an EMBL/GenBank/DDBJ whole genome shotgun (WGS) entry which is preliminary data.</text>
</comment>
<proteinExistence type="predicted"/>